<gene>
    <name evidence="1" type="ORF">BAQU_1361</name>
</gene>
<dbReference type="EMBL" id="MWXA01000006">
    <property type="protein sequence ID" value="OZG66027.1"/>
    <property type="molecule type" value="Genomic_DNA"/>
</dbReference>
<dbReference type="RefSeq" id="WP_143241976.1">
    <property type="nucleotide sequence ID" value="NZ_JBDNSG010000014.1"/>
</dbReference>
<keyword evidence="2" id="KW-1185">Reference proteome</keyword>
<organism evidence="1 2">
    <name type="scientific">Bifidobacterium aquikefiri</name>
    <dbReference type="NCBI Taxonomy" id="1653207"/>
    <lineage>
        <taxon>Bacteria</taxon>
        <taxon>Bacillati</taxon>
        <taxon>Actinomycetota</taxon>
        <taxon>Actinomycetes</taxon>
        <taxon>Bifidobacteriales</taxon>
        <taxon>Bifidobacteriaceae</taxon>
        <taxon>Bifidobacterium</taxon>
    </lineage>
</organism>
<dbReference type="Proteomes" id="UP000216451">
    <property type="component" value="Unassembled WGS sequence"/>
</dbReference>
<evidence type="ECO:0000313" key="1">
    <source>
        <dbReference type="EMBL" id="OZG66027.1"/>
    </source>
</evidence>
<name>A0A261G3N3_9BIFI</name>
<proteinExistence type="predicted"/>
<reference evidence="1 2" key="1">
    <citation type="journal article" date="2017" name="BMC Genomics">
        <title>Comparative genomic and phylogenomic analyses of the Bifidobacteriaceae family.</title>
        <authorList>
            <person name="Lugli G.A."/>
            <person name="Milani C."/>
            <person name="Turroni F."/>
            <person name="Duranti S."/>
            <person name="Mancabelli L."/>
            <person name="Mangifesta M."/>
            <person name="Ferrario C."/>
            <person name="Modesto M."/>
            <person name="Mattarelli P."/>
            <person name="Jiri K."/>
            <person name="van Sinderen D."/>
            <person name="Ventura M."/>
        </authorList>
    </citation>
    <scope>NUCLEOTIDE SEQUENCE [LARGE SCALE GENOMIC DNA]</scope>
    <source>
        <strain evidence="1 2">LMG 28769</strain>
    </source>
</reference>
<protein>
    <submittedName>
        <fullName evidence="1">Uncharacterized protein</fullName>
    </submittedName>
</protein>
<evidence type="ECO:0000313" key="2">
    <source>
        <dbReference type="Proteomes" id="UP000216451"/>
    </source>
</evidence>
<sequence length="124" mass="14205">MHGIGFGCVPLCLDYSDKEMILRDCQEVAKLFDGLPPAPQVVPTVSVPTRRKRYWKAEEDEFIRRQYAAGVTITEIARQLASNRWTIKKQIEQLSCERKNDKKDNRISGSIAQIEWSDNSLHLG</sequence>
<comment type="caution">
    <text evidence="1">The sequence shown here is derived from an EMBL/GenBank/DDBJ whole genome shotgun (WGS) entry which is preliminary data.</text>
</comment>
<dbReference type="AlphaFoldDB" id="A0A261G3N3"/>
<accession>A0A261G3N3</accession>
<dbReference type="GeneID" id="98296028"/>